<dbReference type="Proteomes" id="UP000050471">
    <property type="component" value="Unassembled WGS sequence"/>
</dbReference>
<keyword evidence="2" id="KW-1185">Reference proteome</keyword>
<gene>
    <name evidence="1" type="ORF">AKJ29_13035</name>
</gene>
<comment type="caution">
    <text evidence="1">The sequence shown here is derived from an EMBL/GenBank/DDBJ whole genome shotgun (WGS) entry which is preliminary data.</text>
</comment>
<evidence type="ECO:0000313" key="2">
    <source>
        <dbReference type="Proteomes" id="UP000050471"/>
    </source>
</evidence>
<dbReference type="RefSeq" id="WP_055190017.1">
    <property type="nucleotide sequence ID" value="NZ_LKBA01000006.1"/>
</dbReference>
<name>A0A0N8IBM9_9RHOB</name>
<protein>
    <submittedName>
        <fullName evidence="1">Uncharacterized protein</fullName>
    </submittedName>
</protein>
<sequence length="227" mass="25057">MSSARLWPKIFSVVLVFGLCPIEAFAETKLQPLTSKPERKATTFSVLDVSPGDMAFEAIEALLAHFDQQLVDELVTLNVRSSKGREFRYEYAQRMLSPWVTPFMRMGQEPYEEVILSLATGVLEGRVLGVQRTIVAVGNDRPSAETVFAQVKETFGPPSYEKFDSFESHLLYLISSDGFISNLRDLDTQIVAQSGQGNLRSSTGMAGGQFDNETPCVTAIGQANLPH</sequence>
<accession>A0A0N8IBM9</accession>
<dbReference type="EMBL" id="LKBA01000006">
    <property type="protein sequence ID" value="KPN63555.1"/>
    <property type="molecule type" value="Genomic_DNA"/>
</dbReference>
<reference evidence="1 2" key="1">
    <citation type="submission" date="2015-09" db="EMBL/GenBank/DDBJ databases">
        <title>Draft genome sequence of Aliiroseovarius crassostreae CV919-312TSm, the causative agent of Roseovarius Oyster Disease (formerly Juvenile Oyster Disease).</title>
        <authorList>
            <person name="Kessner L."/>
            <person name="Spinard E."/>
            <person name="Nelson D."/>
        </authorList>
    </citation>
    <scope>NUCLEOTIDE SEQUENCE [LARGE SCALE GENOMIC DNA]</scope>
    <source>
        <strain evidence="1 2">CV919-312</strain>
    </source>
</reference>
<evidence type="ECO:0000313" key="1">
    <source>
        <dbReference type="EMBL" id="KPN63555.1"/>
    </source>
</evidence>
<dbReference type="AlphaFoldDB" id="A0A0N8IBM9"/>
<organism evidence="1 2">
    <name type="scientific">Aliiroseovarius crassostreae</name>
    <dbReference type="NCBI Taxonomy" id="154981"/>
    <lineage>
        <taxon>Bacteria</taxon>
        <taxon>Pseudomonadati</taxon>
        <taxon>Pseudomonadota</taxon>
        <taxon>Alphaproteobacteria</taxon>
        <taxon>Rhodobacterales</taxon>
        <taxon>Paracoccaceae</taxon>
        <taxon>Aliiroseovarius</taxon>
    </lineage>
</organism>
<dbReference type="OrthoDB" id="7737765at2"/>
<proteinExistence type="predicted"/>